<proteinExistence type="predicted"/>
<dbReference type="AlphaFoldDB" id="A0A6M3LR47"/>
<accession>A0A6M3LR47</accession>
<dbReference type="EMBL" id="MT143476">
    <property type="protein sequence ID" value="QJA97243.1"/>
    <property type="molecule type" value="Genomic_DNA"/>
</dbReference>
<organism evidence="1">
    <name type="scientific">viral metagenome</name>
    <dbReference type="NCBI Taxonomy" id="1070528"/>
    <lineage>
        <taxon>unclassified sequences</taxon>
        <taxon>metagenomes</taxon>
        <taxon>organismal metagenomes</taxon>
    </lineage>
</organism>
<reference evidence="1" key="1">
    <citation type="submission" date="2020-03" db="EMBL/GenBank/DDBJ databases">
        <title>The deep terrestrial virosphere.</title>
        <authorList>
            <person name="Holmfeldt K."/>
            <person name="Nilsson E."/>
            <person name="Simone D."/>
            <person name="Lopez-Fernandez M."/>
            <person name="Wu X."/>
            <person name="de Brujin I."/>
            <person name="Lundin D."/>
            <person name="Andersson A."/>
            <person name="Bertilsson S."/>
            <person name="Dopson M."/>
        </authorList>
    </citation>
    <scope>NUCLEOTIDE SEQUENCE</scope>
    <source>
        <strain evidence="1">MM415B06468</strain>
    </source>
</reference>
<gene>
    <name evidence="1" type="ORF">MM415B06468_0004</name>
</gene>
<sequence>MKQSEWKLLESFLDASFWEHEKKAMDTDSTHISLSNFGAAAAGSIAVRWSDWLCVFLTFER</sequence>
<protein>
    <submittedName>
        <fullName evidence="1">Uncharacterized protein</fullName>
    </submittedName>
</protein>
<name>A0A6M3LR47_9ZZZZ</name>
<evidence type="ECO:0000313" key="1">
    <source>
        <dbReference type="EMBL" id="QJA97243.1"/>
    </source>
</evidence>